<evidence type="ECO:0000313" key="3">
    <source>
        <dbReference type="EMBL" id="CAL1146570.1"/>
    </source>
</evidence>
<name>A0A9P1CKD8_9DINO</name>
<evidence type="ECO:0000313" key="4">
    <source>
        <dbReference type="EMBL" id="CAL4780507.1"/>
    </source>
</evidence>
<accession>A0A9P1CKD8</accession>
<keyword evidence="4" id="KW-0067">ATP-binding</keyword>
<keyword evidence="4" id="KW-0378">Hydrolase</keyword>
<keyword evidence="5" id="KW-1185">Reference proteome</keyword>
<protein>
    <submittedName>
        <fullName evidence="4">ATP-dependent DNA helicase</fullName>
    </submittedName>
</protein>
<reference evidence="2" key="1">
    <citation type="submission" date="2022-10" db="EMBL/GenBank/DDBJ databases">
        <authorList>
            <person name="Chen Y."/>
            <person name="Dougan E. K."/>
            <person name="Chan C."/>
            <person name="Rhodes N."/>
            <person name="Thang M."/>
        </authorList>
    </citation>
    <scope>NUCLEOTIDE SEQUENCE</scope>
</reference>
<comment type="caution">
    <text evidence="2">The sequence shown here is derived from an EMBL/GenBank/DDBJ whole genome shotgun (WGS) entry which is preliminary data.</text>
</comment>
<proteinExistence type="predicted"/>
<feature type="region of interest" description="Disordered" evidence="1">
    <location>
        <begin position="394"/>
        <end position="416"/>
    </location>
</feature>
<reference evidence="3" key="2">
    <citation type="submission" date="2024-04" db="EMBL/GenBank/DDBJ databases">
        <authorList>
            <person name="Chen Y."/>
            <person name="Shah S."/>
            <person name="Dougan E. K."/>
            <person name="Thang M."/>
            <person name="Chan C."/>
        </authorList>
    </citation>
    <scope>NUCLEOTIDE SEQUENCE [LARGE SCALE GENOMIC DNA]</scope>
</reference>
<evidence type="ECO:0000313" key="5">
    <source>
        <dbReference type="Proteomes" id="UP001152797"/>
    </source>
</evidence>
<dbReference type="EMBL" id="CAMXCT020001802">
    <property type="protein sequence ID" value="CAL1146570.1"/>
    <property type="molecule type" value="Genomic_DNA"/>
</dbReference>
<dbReference type="GO" id="GO:0004386">
    <property type="term" value="F:helicase activity"/>
    <property type="evidence" value="ECO:0007669"/>
    <property type="project" value="UniProtKB-KW"/>
</dbReference>
<dbReference type="Proteomes" id="UP001152797">
    <property type="component" value="Unassembled WGS sequence"/>
</dbReference>
<gene>
    <name evidence="2" type="ORF">C1SCF055_LOCUS19966</name>
</gene>
<dbReference type="EMBL" id="CAMXCT010001802">
    <property type="protein sequence ID" value="CAI3993195.1"/>
    <property type="molecule type" value="Genomic_DNA"/>
</dbReference>
<dbReference type="AlphaFoldDB" id="A0A9P1CKD8"/>
<sequence length="650" mass="71798">MDIERRAAQLGRVASPIPGDGWCLLHAVAWYTKLTSNSWNVEMAAGTYLLALEWLTGQLTGPRAEAIAFACMPERVAELELHREFLQRRGIVVTPDMPQCQIVLWSKIMAVAGKPRMLDSYHHGTSVELWALSNLYGFDALIWSTQPNQNLWIRASTLEHVDDAQAQELVEAQPEMLQVIHQQMGHTGHYGLLRTERKRCIMPGAEACDSGRVWIAPTRVHRVMRRWPERLIGAHGVQSAHTRRATVVGGCVLRNADTMPNTRLPGSARPAVESSAESAGKVWAQKFGLELGVLRARSHPALPGVANHVLRVGHSTTPSACQSGSAQTATTKRHLTVNRTNTESAKRPLEAALLGDGGPKEAALNLKQPSQSVAQRRSVPDPLAVAERQAAVARQPAGVNNASAQRTRQPTTTQAHRGMAWVGMEWVGWGRSVVVCALGYPQSSAIKVDCSPPLPMMLFTTLLLSAFAAGYHLPEPPNCSEEELMNGYNHTLRGGWMDLSMYTRWPRDLNHHQDPRINFASAAGICTEKNLANASGNESLFCISTPLPFFSQCLRVKKSIPLNVTNVTNVLSSCHDFESIGTDVLNEAKFPFESRFCHKSLHGDLTRLLLVGTRQGAERWIVETCHWMKARMCHNPEMMIFRNFVPGPGY</sequence>
<evidence type="ECO:0000313" key="2">
    <source>
        <dbReference type="EMBL" id="CAI3993195.1"/>
    </source>
</evidence>
<evidence type="ECO:0000256" key="1">
    <source>
        <dbReference type="SAM" id="MobiDB-lite"/>
    </source>
</evidence>
<keyword evidence="4" id="KW-0547">Nucleotide-binding</keyword>
<keyword evidence="4" id="KW-0347">Helicase</keyword>
<organism evidence="2">
    <name type="scientific">Cladocopium goreaui</name>
    <dbReference type="NCBI Taxonomy" id="2562237"/>
    <lineage>
        <taxon>Eukaryota</taxon>
        <taxon>Sar</taxon>
        <taxon>Alveolata</taxon>
        <taxon>Dinophyceae</taxon>
        <taxon>Suessiales</taxon>
        <taxon>Symbiodiniaceae</taxon>
        <taxon>Cladocopium</taxon>
    </lineage>
</organism>
<dbReference type="EMBL" id="CAMXCT030001802">
    <property type="protein sequence ID" value="CAL4780507.1"/>
    <property type="molecule type" value="Genomic_DNA"/>
</dbReference>